<accession>A0ABP9UJR0</accession>
<evidence type="ECO:0000256" key="1">
    <source>
        <dbReference type="SAM" id="SignalP"/>
    </source>
</evidence>
<evidence type="ECO:0000313" key="2">
    <source>
        <dbReference type="EMBL" id="GAA5481760.1"/>
    </source>
</evidence>
<keyword evidence="3" id="KW-1185">Reference proteome</keyword>
<proteinExistence type="predicted"/>
<protein>
    <recommendedName>
        <fullName evidence="4">Secreted protein</fullName>
    </recommendedName>
</protein>
<keyword evidence="1" id="KW-0732">Signal</keyword>
<sequence>MSRIVAMCLIFLLGLFAPAAGGSVRVCVASWMVASVDDDCCSNCGSDHGEHAPCCVELAKLPDAQPPAPMPVPPDVPVLELDWQPVVVLRETIEVPQSVDRPCPIRGPTSDSARRSLLAIWRL</sequence>
<gene>
    <name evidence="2" type="ORF">Hsar01_00971</name>
</gene>
<evidence type="ECO:0008006" key="4">
    <source>
        <dbReference type="Google" id="ProtNLM"/>
    </source>
</evidence>
<feature type="chain" id="PRO_5045117721" description="Secreted protein" evidence="1">
    <location>
        <begin position="20"/>
        <end position="123"/>
    </location>
</feature>
<evidence type="ECO:0000313" key="3">
    <source>
        <dbReference type="Proteomes" id="UP001476282"/>
    </source>
</evidence>
<dbReference type="EMBL" id="BAABRI010000004">
    <property type="protein sequence ID" value="GAA5481760.1"/>
    <property type="molecule type" value="Genomic_DNA"/>
</dbReference>
<feature type="signal peptide" evidence="1">
    <location>
        <begin position="1"/>
        <end position="19"/>
    </location>
</feature>
<name>A0ABP9UJR0_9BACT</name>
<dbReference type="Proteomes" id="UP001476282">
    <property type="component" value="Unassembled WGS sequence"/>
</dbReference>
<organism evidence="2 3">
    <name type="scientific">Haloferula sargassicola</name>
    <dbReference type="NCBI Taxonomy" id="490096"/>
    <lineage>
        <taxon>Bacteria</taxon>
        <taxon>Pseudomonadati</taxon>
        <taxon>Verrucomicrobiota</taxon>
        <taxon>Verrucomicrobiia</taxon>
        <taxon>Verrucomicrobiales</taxon>
        <taxon>Verrucomicrobiaceae</taxon>
        <taxon>Haloferula</taxon>
    </lineage>
</organism>
<dbReference type="RefSeq" id="WP_353565908.1">
    <property type="nucleotide sequence ID" value="NZ_BAABRI010000004.1"/>
</dbReference>
<reference evidence="2 3" key="1">
    <citation type="submission" date="2024-02" db="EMBL/GenBank/DDBJ databases">
        <title>Haloferula sargassicola NBRC 104335.</title>
        <authorList>
            <person name="Ichikawa N."/>
            <person name="Katano-Makiyama Y."/>
            <person name="Hidaka K."/>
        </authorList>
    </citation>
    <scope>NUCLEOTIDE SEQUENCE [LARGE SCALE GENOMIC DNA]</scope>
    <source>
        <strain evidence="2 3">NBRC 104335</strain>
    </source>
</reference>
<comment type="caution">
    <text evidence="2">The sequence shown here is derived from an EMBL/GenBank/DDBJ whole genome shotgun (WGS) entry which is preliminary data.</text>
</comment>